<evidence type="ECO:0000313" key="2">
    <source>
        <dbReference type="EMBL" id="GEU59963.1"/>
    </source>
</evidence>
<feature type="compositionally biased region" description="Basic and acidic residues" evidence="1">
    <location>
        <begin position="1"/>
        <end position="31"/>
    </location>
</feature>
<name>A0A6L2LDW4_TANCI</name>
<evidence type="ECO:0000256" key="1">
    <source>
        <dbReference type="SAM" id="MobiDB-lite"/>
    </source>
</evidence>
<organism evidence="2">
    <name type="scientific">Tanacetum cinerariifolium</name>
    <name type="common">Dalmatian daisy</name>
    <name type="synonym">Chrysanthemum cinerariifolium</name>
    <dbReference type="NCBI Taxonomy" id="118510"/>
    <lineage>
        <taxon>Eukaryota</taxon>
        <taxon>Viridiplantae</taxon>
        <taxon>Streptophyta</taxon>
        <taxon>Embryophyta</taxon>
        <taxon>Tracheophyta</taxon>
        <taxon>Spermatophyta</taxon>
        <taxon>Magnoliopsida</taxon>
        <taxon>eudicotyledons</taxon>
        <taxon>Gunneridae</taxon>
        <taxon>Pentapetalae</taxon>
        <taxon>asterids</taxon>
        <taxon>campanulids</taxon>
        <taxon>Asterales</taxon>
        <taxon>Asteraceae</taxon>
        <taxon>Asteroideae</taxon>
        <taxon>Anthemideae</taxon>
        <taxon>Anthemidinae</taxon>
        <taxon>Tanacetum</taxon>
    </lineage>
</organism>
<feature type="region of interest" description="Disordered" evidence="1">
    <location>
        <begin position="1"/>
        <end position="91"/>
    </location>
</feature>
<sequence length="377" mass="43808">MDEFLAEKDKSRKRRREDQDPPPHPPDLDLNKRRRHDTGASGLSQPQAPQSSAWKNSDTRDAPLSVSKQQSDPHAEQPVEDIPIPDTTNISNSVDTDSKFYIDRHIADSSRKVVRTRICILNVVSIKSFFCYGYDYLKEITLRRADYQEYTVAKKDFKSLFSSDFEDLNLLLLQGHLNHLSGLEKRFEYKHNYTIIDSPRAVVFPVGNNEWKIMRFNKIYKFSDGTLMNIVEALYFRVKDYKVNQLKPGMKMRFWTDKDVARRKVLRIILVVLPEHPSDTYVFTMKMEILLEPTSNKLMVAFGRHYGNTHDLGSFGEETDKITNQRQDSLRFKVSKPRDGIIIYTRHRHTSSSDDITTSLDDVSLHRLNSDLKDSTL</sequence>
<gene>
    <name evidence="2" type="ORF">Tci_031941</name>
</gene>
<protein>
    <submittedName>
        <fullName evidence="2">Uncharacterized protein</fullName>
    </submittedName>
</protein>
<comment type="caution">
    <text evidence="2">The sequence shown here is derived from an EMBL/GenBank/DDBJ whole genome shotgun (WGS) entry which is preliminary data.</text>
</comment>
<reference evidence="2" key="1">
    <citation type="journal article" date="2019" name="Sci. Rep.">
        <title>Draft genome of Tanacetum cinerariifolium, the natural source of mosquito coil.</title>
        <authorList>
            <person name="Yamashiro T."/>
            <person name="Shiraishi A."/>
            <person name="Satake H."/>
            <person name="Nakayama K."/>
        </authorList>
    </citation>
    <scope>NUCLEOTIDE SEQUENCE</scope>
</reference>
<proteinExistence type="predicted"/>
<feature type="compositionally biased region" description="Polar residues" evidence="1">
    <location>
        <begin position="41"/>
        <end position="56"/>
    </location>
</feature>
<dbReference type="AlphaFoldDB" id="A0A6L2LDW4"/>
<dbReference type="EMBL" id="BKCJ010004260">
    <property type="protein sequence ID" value="GEU59963.1"/>
    <property type="molecule type" value="Genomic_DNA"/>
</dbReference>
<accession>A0A6L2LDW4</accession>